<dbReference type="EMBL" id="JAKLMC020000036">
    <property type="protein sequence ID" value="KAK5949416.1"/>
    <property type="molecule type" value="Genomic_DNA"/>
</dbReference>
<feature type="domain" description="Major facilitator superfamily (MFS) profile" evidence="4">
    <location>
        <begin position="23"/>
        <end position="447"/>
    </location>
</feature>
<evidence type="ECO:0000256" key="2">
    <source>
        <dbReference type="SAM" id="MobiDB-lite"/>
    </source>
</evidence>
<feature type="transmembrane region" description="Helical" evidence="3">
    <location>
        <begin position="421"/>
        <end position="444"/>
    </location>
</feature>
<keyword evidence="3" id="KW-0812">Transmembrane</keyword>
<name>A0AAN8I4Q7_9EURO</name>
<keyword evidence="3" id="KW-1133">Transmembrane helix</keyword>
<comment type="caution">
    <text evidence="5">The sequence shown here is derived from an EMBL/GenBank/DDBJ whole genome shotgun (WGS) entry which is preliminary data.</text>
</comment>
<evidence type="ECO:0000256" key="1">
    <source>
        <dbReference type="ARBA" id="ARBA00004141"/>
    </source>
</evidence>
<gene>
    <name evidence="5" type="ORF">OHC33_009589</name>
</gene>
<dbReference type="AlphaFoldDB" id="A0AAN8I4Q7"/>
<proteinExistence type="predicted"/>
<feature type="transmembrane region" description="Helical" evidence="3">
    <location>
        <begin position="305"/>
        <end position="323"/>
    </location>
</feature>
<dbReference type="InterPro" id="IPR020846">
    <property type="entry name" value="MFS_dom"/>
</dbReference>
<dbReference type="PANTHER" id="PTHR23520:SF5">
    <property type="entry name" value="TRANSPORTER, PUTATIVE (AFU_ORTHOLOGUE AFUA_3G04000)-RELATED"/>
    <property type="match status" value="1"/>
</dbReference>
<evidence type="ECO:0000313" key="5">
    <source>
        <dbReference type="EMBL" id="KAK5949416.1"/>
    </source>
</evidence>
<dbReference type="SUPFAM" id="SSF103473">
    <property type="entry name" value="MFS general substrate transporter"/>
    <property type="match status" value="1"/>
</dbReference>
<dbReference type="GO" id="GO:0022857">
    <property type="term" value="F:transmembrane transporter activity"/>
    <property type="evidence" value="ECO:0007669"/>
    <property type="project" value="InterPro"/>
</dbReference>
<dbReference type="Proteomes" id="UP001316803">
    <property type="component" value="Unassembled WGS sequence"/>
</dbReference>
<dbReference type="Pfam" id="PF07690">
    <property type="entry name" value="MFS_1"/>
    <property type="match status" value="2"/>
</dbReference>
<reference evidence="5 6" key="1">
    <citation type="submission" date="2022-12" db="EMBL/GenBank/DDBJ databases">
        <title>Genomic features and morphological characterization of a novel Knufia sp. strain isolated from spacecraft assembly facility.</title>
        <authorList>
            <person name="Teixeira M."/>
            <person name="Chander A.M."/>
            <person name="Stajich J.E."/>
            <person name="Venkateswaran K."/>
        </authorList>
    </citation>
    <scope>NUCLEOTIDE SEQUENCE [LARGE SCALE GENOMIC DNA]</scope>
    <source>
        <strain evidence="5 6">FJI-L2-BK-P2</strain>
    </source>
</reference>
<organism evidence="5 6">
    <name type="scientific">Knufia fluminis</name>
    <dbReference type="NCBI Taxonomy" id="191047"/>
    <lineage>
        <taxon>Eukaryota</taxon>
        <taxon>Fungi</taxon>
        <taxon>Dikarya</taxon>
        <taxon>Ascomycota</taxon>
        <taxon>Pezizomycotina</taxon>
        <taxon>Eurotiomycetes</taxon>
        <taxon>Chaetothyriomycetidae</taxon>
        <taxon>Chaetothyriales</taxon>
        <taxon>Trichomeriaceae</taxon>
        <taxon>Knufia</taxon>
    </lineage>
</organism>
<comment type="subcellular location">
    <subcellularLocation>
        <location evidence="1">Membrane</location>
        <topology evidence="1">Multi-pass membrane protein</topology>
    </subcellularLocation>
</comment>
<evidence type="ECO:0000313" key="6">
    <source>
        <dbReference type="Proteomes" id="UP001316803"/>
    </source>
</evidence>
<feature type="region of interest" description="Disordered" evidence="2">
    <location>
        <begin position="456"/>
        <end position="476"/>
    </location>
</feature>
<evidence type="ECO:0000256" key="3">
    <source>
        <dbReference type="SAM" id="Phobius"/>
    </source>
</evidence>
<feature type="transmembrane region" description="Helical" evidence="3">
    <location>
        <begin position="343"/>
        <end position="367"/>
    </location>
</feature>
<feature type="transmembrane region" description="Helical" evidence="3">
    <location>
        <begin position="32"/>
        <end position="50"/>
    </location>
</feature>
<feature type="compositionally biased region" description="Acidic residues" evidence="2">
    <location>
        <begin position="459"/>
        <end position="469"/>
    </location>
</feature>
<dbReference type="GO" id="GO:0000329">
    <property type="term" value="C:fungal-type vacuole membrane"/>
    <property type="evidence" value="ECO:0007669"/>
    <property type="project" value="TreeGrafter"/>
</dbReference>
<sequence length="476" mass="51290">MKTILARAYHEIGLKAFVDSPKDVKILCLQRFVRLAAYGASTLVLVLYLVNLGNSVDRTGLFMTLTLIGDVLISLILTVIADKLGRRRLLAVGSLLMTASGVVFATVGNFWILLLASVIGVISPSGNEIGPFKAIEESTISQLTPSADRSSVLAWYTLFGTAGVATGTIICGWVVRVLQSKDNWEPIQTYRLVYAAYAVMGVLKFSMCLMLSEACELDKSQVPKVISADERRPLLTNSQDAQPPASKPAKSTFRNLVPSLSPETRSLIFKLGILFAMDSLASGLTPASWVIYFFHSKFGLEEGKLGSLFFVTNILSSASNLVASSLARRIGLVKTMVFTHAPASIALALLPVPSNVAIAMALLIFRASTNSMDQAPRQAFLAAAVLPAERTSVMGIINVIKTMSQSLGPVITGRLAGAGKFWIAFVVAGALKLLYDVLLLGMFLGYRTVEDKAQATVVEEAEREQEEGTDDRRDAS</sequence>
<dbReference type="InterPro" id="IPR011701">
    <property type="entry name" value="MFS"/>
</dbReference>
<accession>A0AAN8I4Q7</accession>
<dbReference type="PANTHER" id="PTHR23520">
    <property type="entry name" value="TRANSPORTER, PUTATIVE (AFU_ORTHOLOGUE AFUA_3G04000)-RELATED"/>
    <property type="match status" value="1"/>
</dbReference>
<dbReference type="Gene3D" id="1.20.1250.20">
    <property type="entry name" value="MFS general substrate transporter like domains"/>
    <property type="match status" value="1"/>
</dbReference>
<feature type="transmembrane region" description="Helical" evidence="3">
    <location>
        <begin position="267"/>
        <end position="293"/>
    </location>
</feature>
<keyword evidence="6" id="KW-1185">Reference proteome</keyword>
<feature type="transmembrane region" description="Helical" evidence="3">
    <location>
        <begin position="89"/>
        <end position="122"/>
    </location>
</feature>
<dbReference type="InterPro" id="IPR036259">
    <property type="entry name" value="MFS_trans_sf"/>
</dbReference>
<keyword evidence="3" id="KW-0472">Membrane</keyword>
<protein>
    <recommendedName>
        <fullName evidence="4">Major facilitator superfamily (MFS) profile domain-containing protein</fullName>
    </recommendedName>
</protein>
<evidence type="ECO:0000259" key="4">
    <source>
        <dbReference type="PROSITE" id="PS50850"/>
    </source>
</evidence>
<feature type="transmembrane region" description="Helical" evidence="3">
    <location>
        <begin position="62"/>
        <end position="82"/>
    </location>
</feature>
<dbReference type="PROSITE" id="PS50850">
    <property type="entry name" value="MFS"/>
    <property type="match status" value="1"/>
</dbReference>
<feature type="transmembrane region" description="Helical" evidence="3">
    <location>
        <begin position="153"/>
        <end position="178"/>
    </location>
</feature>